<dbReference type="SMART" id="SM00575">
    <property type="entry name" value="ZnF_PMZ"/>
    <property type="match status" value="1"/>
</dbReference>
<evidence type="ECO:0000256" key="3">
    <source>
        <dbReference type="ARBA" id="ARBA00022771"/>
    </source>
</evidence>
<comment type="subcellular location">
    <subcellularLocation>
        <location evidence="6">Nucleus</location>
    </subcellularLocation>
</comment>
<evidence type="ECO:0000256" key="1">
    <source>
        <dbReference type="ARBA" id="ARBA00005889"/>
    </source>
</evidence>
<accession>A0A200PRE8</accession>
<name>A0A200PRE8_MACCD</name>
<dbReference type="Proteomes" id="UP000195402">
    <property type="component" value="Unassembled WGS sequence"/>
</dbReference>
<reference evidence="9 10" key="1">
    <citation type="journal article" date="2017" name="Mol. Plant">
        <title>The Genome of Medicinal Plant Macleaya cordata Provides New Insights into Benzylisoquinoline Alkaloids Metabolism.</title>
        <authorList>
            <person name="Liu X."/>
            <person name="Liu Y."/>
            <person name="Huang P."/>
            <person name="Ma Y."/>
            <person name="Qing Z."/>
            <person name="Tang Q."/>
            <person name="Cao H."/>
            <person name="Cheng P."/>
            <person name="Zheng Y."/>
            <person name="Yuan Z."/>
            <person name="Zhou Y."/>
            <person name="Liu J."/>
            <person name="Tang Z."/>
            <person name="Zhuo Y."/>
            <person name="Zhang Y."/>
            <person name="Yu L."/>
            <person name="Huang J."/>
            <person name="Yang P."/>
            <person name="Peng Q."/>
            <person name="Zhang J."/>
            <person name="Jiang W."/>
            <person name="Zhang Z."/>
            <person name="Lin K."/>
            <person name="Ro D.K."/>
            <person name="Chen X."/>
            <person name="Xiong X."/>
            <person name="Shang Y."/>
            <person name="Huang S."/>
            <person name="Zeng J."/>
        </authorList>
    </citation>
    <scope>NUCLEOTIDE SEQUENCE [LARGE SCALE GENOMIC DNA]</scope>
    <source>
        <strain evidence="10">cv. BLH2017</strain>
        <tissue evidence="9">Root</tissue>
    </source>
</reference>
<dbReference type="InParanoid" id="A0A200PRE8"/>
<dbReference type="OMA" id="NEYYNEV"/>
<dbReference type="GO" id="GO:0008270">
    <property type="term" value="F:zinc ion binding"/>
    <property type="evidence" value="ECO:0007669"/>
    <property type="project" value="UniProtKB-UniRule"/>
</dbReference>
<dbReference type="GO" id="GO:0005634">
    <property type="term" value="C:nucleus"/>
    <property type="evidence" value="ECO:0007669"/>
    <property type="project" value="UniProtKB-SubCell"/>
</dbReference>
<comment type="function">
    <text evidence="6">Putative transcription activator involved in regulating light control of development.</text>
</comment>
<evidence type="ECO:0000256" key="2">
    <source>
        <dbReference type="ARBA" id="ARBA00022723"/>
    </source>
</evidence>
<keyword evidence="4 6" id="KW-0862">Zinc</keyword>
<protein>
    <recommendedName>
        <fullName evidence="6">Protein FAR1-RELATED SEQUENCE</fullName>
    </recommendedName>
</protein>
<dbReference type="OrthoDB" id="1914915at2759"/>
<evidence type="ECO:0000256" key="4">
    <source>
        <dbReference type="ARBA" id="ARBA00022833"/>
    </source>
</evidence>
<evidence type="ECO:0000256" key="5">
    <source>
        <dbReference type="PROSITE-ProRule" id="PRU00325"/>
    </source>
</evidence>
<evidence type="ECO:0000256" key="7">
    <source>
        <dbReference type="SAM" id="MobiDB-lite"/>
    </source>
</evidence>
<dbReference type="EMBL" id="MVGT01004287">
    <property type="protein sequence ID" value="OVA00773.1"/>
    <property type="molecule type" value="Genomic_DNA"/>
</dbReference>
<sequence length="230" mass="26823">MEKQVQDVYTISKFEEFQNELTGKMYCDMASVKADGASSEYQISEDVKMGETKKSVNFKVLFNEYYNEVKCSCCMYEFRGIMCRHAIYALIRHKIHLLPDKYIMQRWRKDVKRCHTWVKISCDDWNATPEAHRCDKMLKTFNEIKELANYSEDKCMVVMDWMDKLKEALLNHEGDCGNNRPIPKSPTSRSSGNDANGISNENMNLFTPNYSVGGYGMGNITRPIFYENHF</sequence>
<evidence type="ECO:0000313" key="10">
    <source>
        <dbReference type="Proteomes" id="UP000195402"/>
    </source>
</evidence>
<dbReference type="PANTHER" id="PTHR31669:SF283">
    <property type="entry name" value="PROTEIN FAR1-RELATED SEQUENCE"/>
    <property type="match status" value="1"/>
</dbReference>
<evidence type="ECO:0000256" key="6">
    <source>
        <dbReference type="RuleBase" id="RU367018"/>
    </source>
</evidence>
<dbReference type="PROSITE" id="PS50966">
    <property type="entry name" value="ZF_SWIM"/>
    <property type="match status" value="1"/>
</dbReference>
<dbReference type="InterPro" id="IPR031052">
    <property type="entry name" value="FHY3/FAR1"/>
</dbReference>
<dbReference type="STRING" id="56857.A0A200PRE8"/>
<dbReference type="InterPro" id="IPR007527">
    <property type="entry name" value="Znf_SWIM"/>
</dbReference>
<comment type="similarity">
    <text evidence="1 6">Belongs to the FHY3/FAR1 family.</text>
</comment>
<feature type="region of interest" description="Disordered" evidence="7">
    <location>
        <begin position="176"/>
        <end position="198"/>
    </location>
</feature>
<keyword evidence="2 6" id="KW-0479">Metal-binding</keyword>
<dbReference type="Pfam" id="PF04434">
    <property type="entry name" value="SWIM"/>
    <property type="match status" value="1"/>
</dbReference>
<gene>
    <name evidence="9" type="ORF">BVC80_9083g71</name>
</gene>
<evidence type="ECO:0000259" key="8">
    <source>
        <dbReference type="PROSITE" id="PS50966"/>
    </source>
</evidence>
<dbReference type="InterPro" id="IPR006564">
    <property type="entry name" value="Znf_PMZ"/>
</dbReference>
<feature type="compositionally biased region" description="Polar residues" evidence="7">
    <location>
        <begin position="185"/>
        <end position="198"/>
    </location>
</feature>
<comment type="caution">
    <text evidence="9">The sequence shown here is derived from an EMBL/GenBank/DDBJ whole genome shotgun (WGS) entry which is preliminary data.</text>
</comment>
<keyword evidence="10" id="KW-1185">Reference proteome</keyword>
<keyword evidence="3 5" id="KW-0863">Zinc-finger</keyword>
<dbReference type="AlphaFoldDB" id="A0A200PRE8"/>
<proteinExistence type="inferred from homology"/>
<dbReference type="GO" id="GO:0006355">
    <property type="term" value="P:regulation of DNA-templated transcription"/>
    <property type="evidence" value="ECO:0007669"/>
    <property type="project" value="UniProtKB-UniRule"/>
</dbReference>
<organism evidence="9 10">
    <name type="scientific">Macleaya cordata</name>
    <name type="common">Five-seeded plume-poppy</name>
    <name type="synonym">Bocconia cordata</name>
    <dbReference type="NCBI Taxonomy" id="56857"/>
    <lineage>
        <taxon>Eukaryota</taxon>
        <taxon>Viridiplantae</taxon>
        <taxon>Streptophyta</taxon>
        <taxon>Embryophyta</taxon>
        <taxon>Tracheophyta</taxon>
        <taxon>Spermatophyta</taxon>
        <taxon>Magnoliopsida</taxon>
        <taxon>Ranunculales</taxon>
        <taxon>Papaveraceae</taxon>
        <taxon>Papaveroideae</taxon>
        <taxon>Macleaya</taxon>
    </lineage>
</organism>
<keyword evidence="6" id="KW-0539">Nucleus</keyword>
<feature type="domain" description="SWIM-type" evidence="8">
    <location>
        <begin position="58"/>
        <end position="94"/>
    </location>
</feature>
<dbReference type="PANTHER" id="PTHR31669">
    <property type="entry name" value="PROTEIN FAR1-RELATED SEQUENCE 10-RELATED"/>
    <property type="match status" value="1"/>
</dbReference>
<evidence type="ECO:0000313" key="9">
    <source>
        <dbReference type="EMBL" id="OVA00773.1"/>
    </source>
</evidence>